<dbReference type="Proteomes" id="UP000471705">
    <property type="component" value="Unassembled WGS sequence"/>
</dbReference>
<dbReference type="AlphaFoldDB" id="A0A7K3VHY3"/>
<dbReference type="RefSeq" id="WP_164046879.1">
    <property type="nucleotide sequence ID" value="NZ_WUFV01000005.1"/>
</dbReference>
<comment type="caution">
    <text evidence="1">The sequence shown here is derived from an EMBL/GenBank/DDBJ whole genome shotgun (WGS) entry which is preliminary data.</text>
</comment>
<accession>A0A7K3VHY3</accession>
<name>A0A7K3VHY3_RHILE</name>
<gene>
    <name evidence="1" type="ORF">GR257_12595</name>
</gene>
<organism evidence="1 2">
    <name type="scientific">Rhizobium leguminosarum</name>
    <dbReference type="NCBI Taxonomy" id="384"/>
    <lineage>
        <taxon>Bacteria</taxon>
        <taxon>Pseudomonadati</taxon>
        <taxon>Pseudomonadota</taxon>
        <taxon>Alphaproteobacteria</taxon>
        <taxon>Hyphomicrobiales</taxon>
        <taxon>Rhizobiaceae</taxon>
        <taxon>Rhizobium/Agrobacterium group</taxon>
        <taxon>Rhizobium</taxon>
    </lineage>
</organism>
<reference evidence="1 2" key="1">
    <citation type="submission" date="2019-12" db="EMBL/GenBank/DDBJ databases">
        <title>Rhizobium genotypes associated with high levels of biological nitrogen fixation by grain legumes in a temperate-maritime cropping system.</title>
        <authorList>
            <person name="Maluk M."/>
            <person name="Francesc Ferrando Molina F."/>
            <person name="Lopez Del Egido L."/>
            <person name="Lafos M."/>
            <person name="Langarica-Fuentes A."/>
            <person name="Gebre Yohannes G."/>
            <person name="Young M.W."/>
            <person name="Martin P."/>
            <person name="Gantlett R."/>
            <person name="Kenicer G."/>
            <person name="Hawes C."/>
            <person name="Begg G.S."/>
            <person name="Quilliam R.S."/>
            <person name="Squire G.R."/>
            <person name="Poole P.S."/>
            <person name="Young P.W."/>
            <person name="Iannetta P.M."/>
            <person name="James E.K."/>
        </authorList>
    </citation>
    <scope>NUCLEOTIDE SEQUENCE [LARGE SCALE GENOMIC DNA]</scope>
    <source>
        <strain evidence="1 2">JHI54</strain>
    </source>
</reference>
<evidence type="ECO:0000313" key="1">
    <source>
        <dbReference type="EMBL" id="NEK15691.1"/>
    </source>
</evidence>
<proteinExistence type="predicted"/>
<sequence>MSDFAPSGYALVEHVLATVLRHLNPGKLDEDFEKMDAQQGQEVALAAVRKLRSLLFDGKLTAYYNQPIFGGMGKIPSHFWLGDSADGTIVSGRYWPFGPNTSYRDDKPSSPLFFKEGEVEAALTPDIERTAGDEIAKPGRPSKQPQVKAAYWKLYPSGHGKDGQSWKAVANAVSKEIGEQVHEDTVIRAVRGE</sequence>
<protein>
    <submittedName>
        <fullName evidence="1">Uncharacterized protein</fullName>
    </submittedName>
</protein>
<evidence type="ECO:0000313" key="2">
    <source>
        <dbReference type="Proteomes" id="UP000471705"/>
    </source>
</evidence>
<dbReference type="EMBL" id="WUFV01000005">
    <property type="protein sequence ID" value="NEK15691.1"/>
    <property type="molecule type" value="Genomic_DNA"/>
</dbReference>